<dbReference type="Gene3D" id="3.30.420.40">
    <property type="match status" value="2"/>
</dbReference>
<evidence type="ECO:0000256" key="5">
    <source>
        <dbReference type="SAM" id="Phobius"/>
    </source>
</evidence>
<dbReference type="FunFam" id="3.30.420.40:FF:000557">
    <property type="entry name" value="Actin-related protein 8"/>
    <property type="match status" value="1"/>
</dbReference>
<evidence type="ECO:0000259" key="6">
    <source>
        <dbReference type="Pfam" id="PF08357"/>
    </source>
</evidence>
<feature type="compositionally biased region" description="Low complexity" evidence="4">
    <location>
        <begin position="341"/>
        <end position="350"/>
    </location>
</feature>
<dbReference type="InterPro" id="IPR038683">
    <property type="entry name" value="IL17RA/B_FnIII-like_1_sf"/>
</dbReference>
<feature type="compositionally biased region" description="Polar residues" evidence="4">
    <location>
        <begin position="106"/>
        <end position="122"/>
    </location>
</feature>
<evidence type="ECO:0000256" key="2">
    <source>
        <dbReference type="ARBA" id="ARBA00022475"/>
    </source>
</evidence>
<dbReference type="Proteomes" id="UP001311232">
    <property type="component" value="Unassembled WGS sequence"/>
</dbReference>
<feature type="region of interest" description="Disordered" evidence="4">
    <location>
        <begin position="735"/>
        <end position="767"/>
    </location>
</feature>
<feature type="region of interest" description="Disordered" evidence="4">
    <location>
        <begin position="307"/>
        <end position="350"/>
    </location>
</feature>
<dbReference type="CDD" id="cd10206">
    <property type="entry name" value="ASKHA_NBD_Arp8-like"/>
    <property type="match status" value="1"/>
</dbReference>
<dbReference type="Gene3D" id="2.60.40.2160">
    <property type="entry name" value="Interleukin-17 receptor A/B, fibronectin-III-like domain 1"/>
    <property type="match status" value="1"/>
</dbReference>
<dbReference type="EMBL" id="JAHHUM010002906">
    <property type="protein sequence ID" value="KAK5599937.1"/>
    <property type="molecule type" value="Genomic_DNA"/>
</dbReference>
<proteinExistence type="inferred from homology"/>
<keyword evidence="5" id="KW-1133">Transmembrane helix</keyword>
<evidence type="ECO:0000313" key="8">
    <source>
        <dbReference type="Proteomes" id="UP001311232"/>
    </source>
</evidence>
<reference evidence="7 8" key="1">
    <citation type="submission" date="2021-06" db="EMBL/GenBank/DDBJ databases">
        <authorList>
            <person name="Palmer J.M."/>
        </authorList>
    </citation>
    <scope>NUCLEOTIDE SEQUENCE [LARGE SCALE GENOMIC DNA]</scope>
    <source>
        <strain evidence="7 8">MEX-2019</strain>
        <tissue evidence="7">Muscle</tissue>
    </source>
</reference>
<comment type="similarity">
    <text evidence="3">Belongs to the actin family.</text>
</comment>
<dbReference type="Gene3D" id="3.40.50.11530">
    <property type="match status" value="1"/>
</dbReference>
<comment type="caution">
    <text evidence="7">The sequence shown here is derived from an EMBL/GenBank/DDBJ whole genome shotgun (WGS) entry which is preliminary data.</text>
</comment>
<feature type="compositionally biased region" description="Polar residues" evidence="4">
    <location>
        <begin position="735"/>
        <end position="744"/>
    </location>
</feature>
<keyword evidence="2" id="KW-1003">Cell membrane</keyword>
<protein>
    <submittedName>
        <fullName evidence="7">Actin- protein 8</fullName>
    </submittedName>
</protein>
<dbReference type="Pfam" id="PF00022">
    <property type="entry name" value="Actin"/>
    <property type="match status" value="2"/>
</dbReference>
<evidence type="ECO:0000256" key="1">
    <source>
        <dbReference type="ARBA" id="ARBA00004251"/>
    </source>
</evidence>
<feature type="compositionally biased region" description="Basic and acidic residues" evidence="4">
    <location>
        <begin position="307"/>
        <end position="336"/>
    </location>
</feature>
<evidence type="ECO:0000313" key="7">
    <source>
        <dbReference type="EMBL" id="KAK5599937.1"/>
    </source>
</evidence>
<keyword evidence="5" id="KW-0472">Membrane</keyword>
<dbReference type="SMART" id="SM00268">
    <property type="entry name" value="ACTIN"/>
    <property type="match status" value="1"/>
</dbReference>
<dbReference type="PANTHER" id="PTHR11937">
    <property type="entry name" value="ACTIN"/>
    <property type="match status" value="1"/>
</dbReference>
<dbReference type="Pfam" id="PF08357">
    <property type="entry name" value="SEFIR"/>
    <property type="match status" value="1"/>
</dbReference>
<accession>A0AAV9QT17</accession>
<dbReference type="AlphaFoldDB" id="A0AAV9QT17"/>
<keyword evidence="8" id="KW-1185">Reference proteome</keyword>
<dbReference type="FunFam" id="3.30.420.40:FF:000506">
    <property type="entry name" value="Actin-related protein 8"/>
    <property type="match status" value="1"/>
</dbReference>
<dbReference type="Gene3D" id="3.90.640.10">
    <property type="entry name" value="Actin, Chain A, domain 4"/>
    <property type="match status" value="1"/>
</dbReference>
<dbReference type="SUPFAM" id="SSF53067">
    <property type="entry name" value="Actin-like ATPase domain"/>
    <property type="match status" value="2"/>
</dbReference>
<dbReference type="GO" id="GO:0005886">
    <property type="term" value="C:plasma membrane"/>
    <property type="evidence" value="ECO:0007669"/>
    <property type="project" value="UniProtKB-SubCell"/>
</dbReference>
<feature type="region of interest" description="Disordered" evidence="4">
    <location>
        <begin position="779"/>
        <end position="815"/>
    </location>
</feature>
<dbReference type="InterPro" id="IPR013568">
    <property type="entry name" value="SEFIR_dom"/>
</dbReference>
<evidence type="ECO:0000256" key="3">
    <source>
        <dbReference type="RuleBase" id="RU000487"/>
    </source>
</evidence>
<organism evidence="7 8">
    <name type="scientific">Crenichthys baileyi</name>
    <name type="common">White River springfish</name>
    <dbReference type="NCBI Taxonomy" id="28760"/>
    <lineage>
        <taxon>Eukaryota</taxon>
        <taxon>Metazoa</taxon>
        <taxon>Chordata</taxon>
        <taxon>Craniata</taxon>
        <taxon>Vertebrata</taxon>
        <taxon>Euteleostomi</taxon>
        <taxon>Actinopterygii</taxon>
        <taxon>Neopterygii</taxon>
        <taxon>Teleostei</taxon>
        <taxon>Neoteleostei</taxon>
        <taxon>Acanthomorphata</taxon>
        <taxon>Ovalentaria</taxon>
        <taxon>Atherinomorphae</taxon>
        <taxon>Cyprinodontiformes</taxon>
        <taxon>Goodeidae</taxon>
        <taxon>Crenichthys</taxon>
    </lineage>
</organism>
<gene>
    <name evidence="7" type="primary">ACTR8</name>
    <name evidence="7" type="ORF">CRENBAI_012966</name>
</gene>
<feature type="compositionally biased region" description="Gly residues" evidence="4">
    <location>
        <begin position="779"/>
        <end position="791"/>
    </location>
</feature>
<dbReference type="InterPro" id="IPR043129">
    <property type="entry name" value="ATPase_NBD"/>
</dbReference>
<dbReference type="FunFam" id="3.90.640.10:FF:000035">
    <property type="entry name" value="Actin-related protein 8"/>
    <property type="match status" value="1"/>
</dbReference>
<feature type="domain" description="SEFIR" evidence="6">
    <location>
        <begin position="178"/>
        <end position="307"/>
    </location>
</feature>
<evidence type="ECO:0000256" key="4">
    <source>
        <dbReference type="SAM" id="MobiDB-lite"/>
    </source>
</evidence>
<comment type="subcellular location">
    <subcellularLocation>
        <location evidence="1">Cell membrane</location>
        <topology evidence="1">Single-pass type I membrane protein</topology>
    </subcellularLocation>
</comment>
<name>A0AAV9QT17_9TELE</name>
<keyword evidence="5" id="KW-0812">Transmembrane</keyword>
<feature type="region of interest" description="Disordered" evidence="4">
    <location>
        <begin position="105"/>
        <end position="126"/>
    </location>
</feature>
<sequence>MTLVRAGEENKLNISWGINIDASINYLNGTWIDISGQFAYICNYDPPFTSANLTGLEQEWFYFLKSVRYGFYSIKMYNIPLPPLGAGPQSKSASIWVPRQKKAKPTSITPNVTTGDHPQPSQMAPPVVEETGIKDPTLIFVGVVASLIITSSCFIFYKIFVSYSGFEIIPVAPMASVSVLVVYPAETPAFQRSVVALAEFLQWHGGCKVAIDMWQQEKIAELGPLRWLAEQVKIADRVLIITPLVETSSFFPGHSTPTKNLLEHSIPAAAHDLYPLILRIVASHAKSATELAKFWVVQLHAQKDKNVTMTQAEKEQDNGKEKEKDRDKEKEKEQQRGVKRPIAPAAIPEPAQEQIQSNFVVVIHPGSRTLRIGRATDTLPVTVPHVIARRHKQGGQAKYEDAWLLRDGLNKAESSEQRQNGLKMVDQAIWSKKMSNGVRRTPVSAEQARAYNCQIRPAVLDSSSRVKWTNTSHQPNYLVGDEALHVNPSDCYNSHWPIVRGQLNVHSGSGGSLTAVLADLETIWSYVIQKHLEIPLKELKYYRCILLVPDIYNRQHVKEIVNMLLHNMGFSAIIVHQESVCATFGSGLSSACVVDIGDQKTSICCVEDGVSHRNSRLCLAYGGSDVTRTFFWLLQRAGFPYRDCQLTNRLDCQLLQHLKETDISGLQDHEFQTRFPEAPALLYQIRLGDEKLQAPMGLFYPSTFGIVGQKMTSLQHRSQGNSEDPHDEHYLLATQSKGDQSSKSAAERKAVSRPGGGLDGEMGCQGRMGEMSDMPRGCGSGSGGAVGGGMLGEMELGPAQGEGLMGSGEVEEPLSTHLSRKTAIISQFESKALGLDKAILHSIDCCASDETKRKMYSSILVVGGGLMFHGAQEFLLHRIINKMPPSFRRLVDNVEVITRPKDMDPRLISWKGGAVLACLDTTQEMWIHRMEWQRFGVRMLRERAAFVWYSQKGVKKLLAAVAADETGLQHSDVTICVFSEDRHCARPHAHTACVGVYLK</sequence>
<feature type="transmembrane region" description="Helical" evidence="5">
    <location>
        <begin position="138"/>
        <end position="157"/>
    </location>
</feature>
<dbReference type="InterPro" id="IPR004000">
    <property type="entry name" value="Actin"/>
</dbReference>